<keyword evidence="8" id="KW-1185">Reference proteome</keyword>
<dbReference type="SUPFAM" id="SSF48452">
    <property type="entry name" value="TPR-like"/>
    <property type="match status" value="1"/>
</dbReference>
<evidence type="ECO:0000313" key="7">
    <source>
        <dbReference type="EMBL" id="MFB9378551.1"/>
    </source>
</evidence>
<dbReference type="SMART" id="SM01043">
    <property type="entry name" value="BTAD"/>
    <property type="match status" value="1"/>
</dbReference>
<evidence type="ECO:0000313" key="8">
    <source>
        <dbReference type="Proteomes" id="UP001589748"/>
    </source>
</evidence>
<keyword evidence="4" id="KW-0804">Transcription</keyword>
<dbReference type="InterPro" id="IPR051677">
    <property type="entry name" value="AfsR-DnrI-RedD_regulator"/>
</dbReference>
<dbReference type="Proteomes" id="UP001589748">
    <property type="component" value="Unassembled WGS sequence"/>
</dbReference>
<keyword evidence="3" id="KW-0238">DNA-binding</keyword>
<dbReference type="EMBL" id="JBHMDM010000007">
    <property type="protein sequence ID" value="MFB9378551.1"/>
    <property type="molecule type" value="Genomic_DNA"/>
</dbReference>
<comment type="similarity">
    <text evidence="1">Belongs to the AfsR/DnrI/RedD regulatory family.</text>
</comment>
<dbReference type="Gene3D" id="1.10.10.10">
    <property type="entry name" value="Winged helix-like DNA-binding domain superfamily/Winged helix DNA-binding domain"/>
    <property type="match status" value="1"/>
</dbReference>
<dbReference type="InterPro" id="IPR001867">
    <property type="entry name" value="OmpR/PhoB-type_DNA-bd"/>
</dbReference>
<protein>
    <submittedName>
        <fullName evidence="7">BTAD domain-containing putative transcriptional regulator</fullName>
    </submittedName>
</protein>
<dbReference type="InterPro" id="IPR005158">
    <property type="entry name" value="BTAD"/>
</dbReference>
<dbReference type="RefSeq" id="WP_380138028.1">
    <property type="nucleotide sequence ID" value="NZ_JBHLUI010000008.1"/>
</dbReference>
<proteinExistence type="inferred from homology"/>
<accession>A0ABV5LX29</accession>
<comment type="caution">
    <text evidence="7">The sequence shown here is derived from an EMBL/GenBank/DDBJ whole genome shotgun (WGS) entry which is preliminary data.</text>
</comment>
<sequence length="1031" mass="109943">MHEAPTTVLADPGTTAPSSLPRVEIRLLSPFQVRRADGSRVAEREWRTSKTLDLVRWLAVRAGNPLPVEDALDQLWSASDPAHARASLRTALSHVRRILGPDAVERRRTGLVLNGAWVDTLAFTTLAQEVDRRARAGQDAAALATAREALALYLQPLRAVDDEADWVRDEREDLESTRREVQLSAAEAALRLGLMVDAVQLARPASTADPLSERASRALAAGLAGLGEVDAALRELDRCRRDVAESTGADLSSQTRALHLHLLTGPAHDGGPQTPETTFVGRSEDVDVVRAALAPPSADGADPRAARVVVLRGQEGSGRRRLLAEAAGSRPLVTLVPGALAAQLSALAPGAVAVLETRPGAGPADLRQALVGEARLVVVAGPEDPEPLLPPTGPVEVVRVEVEPLIAEDVVRLASLVLAGAPGAALVTELRAAACDLAGRVVRTLRQWLGEHRVVATSAGLACAPEAGEAAAGSAVLPGHLLSVLTEGQWEVLQLAALVDRPVTVAWLGPLTHLLTPAQAADALAALVEHRILRHDPEGCRFRDPQLKDAVACWLRPVVRSSLERRIVERAHLDPDQRIDLWLRVGEPRMACAAAMEAAAAATVVADWGEARSALLKVGILGDLASAAPADLAELQERLGDVCLLLRRRDEAERALRAALRIVTEHGLPGSERLQAKIAGVTEPPGGPDVLRLFTGPAALLPTIPARRLPDRSELSGQHPRTSARQLGAIVRAADAHGDTALSVDASLELCLLVHLPARDFAAARRATFEVMTRSADPNVRHRAIFYDLMPDMLLGNALRAEHTVREVLEEAVGRDAELVRNRFLGFQLLIAHDLGRPEAADLLDEAEAGVRSGLAAAPGWSGSEGQVEICARVAMERGELDRAAALLNDHPLSPATMPATRQMRQVLAAGLLRVEGRSGEAAALLRQELLAARAAGVRFFVPELVMKLVLLCVDRDRAEALNLFDQWDEVLDDGATMPREQVLRMLARAAVRQAGGDPRRAATARRAAEAAAGVAQLHHLPGAIWNGPPR</sequence>
<dbReference type="PANTHER" id="PTHR35807:SF1">
    <property type="entry name" value="TRANSCRIPTIONAL REGULATOR REDD"/>
    <property type="match status" value="1"/>
</dbReference>
<feature type="domain" description="Bacterial transcriptional activator" evidence="6">
    <location>
        <begin position="118"/>
        <end position="263"/>
    </location>
</feature>
<gene>
    <name evidence="7" type="ORF">ACFFVI_16425</name>
</gene>
<dbReference type="SMART" id="SM00862">
    <property type="entry name" value="Trans_reg_C"/>
    <property type="match status" value="1"/>
</dbReference>
<name>A0ABV5LX29_9ACTN</name>
<evidence type="ECO:0000256" key="3">
    <source>
        <dbReference type="ARBA" id="ARBA00023125"/>
    </source>
</evidence>
<evidence type="ECO:0000256" key="2">
    <source>
        <dbReference type="ARBA" id="ARBA00023015"/>
    </source>
</evidence>
<dbReference type="Pfam" id="PF03704">
    <property type="entry name" value="BTAD"/>
    <property type="match status" value="1"/>
</dbReference>
<dbReference type="Gene3D" id="1.25.40.10">
    <property type="entry name" value="Tetratricopeptide repeat domain"/>
    <property type="match status" value="1"/>
</dbReference>
<dbReference type="PANTHER" id="PTHR35807">
    <property type="entry name" value="TRANSCRIPTIONAL REGULATOR REDD-RELATED"/>
    <property type="match status" value="1"/>
</dbReference>
<dbReference type="InterPro" id="IPR016032">
    <property type="entry name" value="Sig_transdc_resp-reg_C-effctor"/>
</dbReference>
<evidence type="ECO:0000256" key="4">
    <source>
        <dbReference type="ARBA" id="ARBA00023163"/>
    </source>
</evidence>
<keyword evidence="2" id="KW-0805">Transcription regulation</keyword>
<dbReference type="SUPFAM" id="SSF46894">
    <property type="entry name" value="C-terminal effector domain of the bipartite response regulators"/>
    <property type="match status" value="1"/>
</dbReference>
<feature type="domain" description="OmpR/PhoB-type" evidence="5">
    <location>
        <begin position="43"/>
        <end position="113"/>
    </location>
</feature>
<evidence type="ECO:0000259" key="5">
    <source>
        <dbReference type="SMART" id="SM00862"/>
    </source>
</evidence>
<dbReference type="InterPro" id="IPR011990">
    <property type="entry name" value="TPR-like_helical_dom_sf"/>
</dbReference>
<organism evidence="7 8">
    <name type="scientific">Kineococcus gynurae</name>
    <dbReference type="NCBI Taxonomy" id="452979"/>
    <lineage>
        <taxon>Bacteria</taxon>
        <taxon>Bacillati</taxon>
        <taxon>Actinomycetota</taxon>
        <taxon>Actinomycetes</taxon>
        <taxon>Kineosporiales</taxon>
        <taxon>Kineosporiaceae</taxon>
        <taxon>Kineococcus</taxon>
    </lineage>
</organism>
<reference evidence="7 8" key="1">
    <citation type="submission" date="2024-09" db="EMBL/GenBank/DDBJ databases">
        <authorList>
            <person name="Sun Q."/>
            <person name="Mori K."/>
        </authorList>
    </citation>
    <scope>NUCLEOTIDE SEQUENCE [LARGE SCALE GENOMIC DNA]</scope>
    <source>
        <strain evidence="7 8">TISTR 1856</strain>
    </source>
</reference>
<dbReference type="InterPro" id="IPR036388">
    <property type="entry name" value="WH-like_DNA-bd_sf"/>
</dbReference>
<evidence type="ECO:0000259" key="6">
    <source>
        <dbReference type="SMART" id="SM01043"/>
    </source>
</evidence>
<evidence type="ECO:0000256" key="1">
    <source>
        <dbReference type="ARBA" id="ARBA00005820"/>
    </source>
</evidence>